<accession>A0A6M4AXG1</accession>
<evidence type="ECO:0000313" key="1">
    <source>
        <dbReference type="EMBL" id="QJQ33070.1"/>
    </source>
</evidence>
<name>A0A6M4AXG1_9SPHN</name>
<dbReference type="AlphaFoldDB" id="A0A6M4AXG1"/>
<protein>
    <submittedName>
        <fullName evidence="1">N-formylglutamate amidohydrolase</fullName>
    </submittedName>
</protein>
<dbReference type="InterPro" id="IPR011227">
    <property type="entry name" value="UCP029730"/>
</dbReference>
<reference evidence="1 2" key="1">
    <citation type="submission" date="2020-01" db="EMBL/GenBank/DDBJ databases">
        <title>Sphingomonas sp. strain CSW-10.</title>
        <authorList>
            <person name="Chen W.-M."/>
        </authorList>
    </citation>
    <scope>NUCLEOTIDE SEQUENCE [LARGE SCALE GENOMIC DNA]</scope>
    <source>
        <strain evidence="1 2">CSW-10</strain>
    </source>
</reference>
<dbReference type="KEGG" id="slan:GV829_11985"/>
<dbReference type="Gene3D" id="3.40.630.40">
    <property type="entry name" value="Zn-dependent exopeptidases"/>
    <property type="match status" value="1"/>
</dbReference>
<keyword evidence="2" id="KW-1185">Reference proteome</keyword>
<gene>
    <name evidence="1" type="ORF">GV829_11985</name>
</gene>
<dbReference type="PIRSF" id="PIRSF029730">
    <property type="entry name" value="UCP029730"/>
    <property type="match status" value="1"/>
</dbReference>
<dbReference type="SUPFAM" id="SSF53187">
    <property type="entry name" value="Zn-dependent exopeptidases"/>
    <property type="match status" value="1"/>
</dbReference>
<keyword evidence="1" id="KW-0378">Hydrolase</keyword>
<organism evidence="1 2">
    <name type="scientific">Sphingomonas lacunae</name>
    <dbReference type="NCBI Taxonomy" id="2698828"/>
    <lineage>
        <taxon>Bacteria</taxon>
        <taxon>Pseudomonadati</taxon>
        <taxon>Pseudomonadota</taxon>
        <taxon>Alphaproteobacteria</taxon>
        <taxon>Sphingomonadales</taxon>
        <taxon>Sphingomonadaceae</taxon>
        <taxon>Sphingomonas</taxon>
    </lineage>
</organism>
<evidence type="ECO:0000313" key="2">
    <source>
        <dbReference type="Proteomes" id="UP000503018"/>
    </source>
</evidence>
<dbReference type="Pfam" id="PF05013">
    <property type="entry name" value="FGase"/>
    <property type="match status" value="1"/>
</dbReference>
<proteinExistence type="predicted"/>
<dbReference type="EMBL" id="CP053015">
    <property type="protein sequence ID" value="QJQ33070.1"/>
    <property type="molecule type" value="Genomic_DNA"/>
</dbReference>
<dbReference type="RefSeq" id="WP_169946965.1">
    <property type="nucleotide sequence ID" value="NZ_CP053015.1"/>
</dbReference>
<sequence>MSGIRQPWNLLGEPRCGGILLIGDHASNHVPEDIDLGIDRHLLDEHIAIDIGVADVARHMVNSTAVDAAWLAAQSRLVVDLNRDEHAPGLIPIASDGHAIPGNALSHDQHVARLDRFYRPYHRGLADLLSQARPALILSLHSFTPALATSDEARPWQVGVLYNQDDRAARIAIPLLEAEGLCVGDQLPYSGKLLNYTMNVHAEGNGIPYLGIEMRQDTATGSGAQALWAERLGRICNTVTLKLAI</sequence>
<dbReference type="InterPro" id="IPR007709">
    <property type="entry name" value="N-FG_amidohydro"/>
</dbReference>
<dbReference type="Proteomes" id="UP000503018">
    <property type="component" value="Chromosome"/>
</dbReference>
<dbReference type="GO" id="GO:0016787">
    <property type="term" value="F:hydrolase activity"/>
    <property type="evidence" value="ECO:0007669"/>
    <property type="project" value="UniProtKB-KW"/>
</dbReference>